<dbReference type="GO" id="GO:0042302">
    <property type="term" value="F:structural constituent of cuticle"/>
    <property type="evidence" value="ECO:0007669"/>
    <property type="project" value="UniProtKB-UniRule"/>
</dbReference>
<dbReference type="PROSITE" id="PS51155">
    <property type="entry name" value="CHIT_BIND_RR_2"/>
    <property type="match status" value="1"/>
</dbReference>
<evidence type="ECO:0000313" key="4">
    <source>
        <dbReference type="EMBL" id="KAJ8709175.1"/>
    </source>
</evidence>
<accession>A0AAD7YBB6</accession>
<evidence type="ECO:0000256" key="1">
    <source>
        <dbReference type="ARBA" id="ARBA00022460"/>
    </source>
</evidence>
<dbReference type="Pfam" id="PF00379">
    <property type="entry name" value="Chitin_bind_4"/>
    <property type="match status" value="1"/>
</dbReference>
<dbReference type="PROSITE" id="PS00233">
    <property type="entry name" value="CHIT_BIND_RR_1"/>
    <property type="match status" value="1"/>
</dbReference>
<protein>
    <submittedName>
        <fullName evidence="4">Uncharacterized protein</fullName>
    </submittedName>
</protein>
<dbReference type="InterPro" id="IPR051217">
    <property type="entry name" value="Insect_Cuticle_Struc_Prot"/>
</dbReference>
<dbReference type="PRINTS" id="PR00947">
    <property type="entry name" value="CUTICLE"/>
</dbReference>
<dbReference type="InterPro" id="IPR000618">
    <property type="entry name" value="Insect_cuticle"/>
</dbReference>
<keyword evidence="5" id="KW-1185">Reference proteome</keyword>
<dbReference type="PANTHER" id="PTHR12236:SF95">
    <property type="entry name" value="CUTICULAR PROTEIN 76BD, ISOFORM C-RELATED"/>
    <property type="match status" value="1"/>
</dbReference>
<reference evidence="4" key="1">
    <citation type="submission" date="2023-03" db="EMBL/GenBank/DDBJ databases">
        <title>Chromosome-level genomes of two armyworms, Mythimna separata and Mythimna loreyi, provide insights into the biosynthesis and reception of sex pheromones.</title>
        <authorList>
            <person name="Zhao H."/>
        </authorList>
    </citation>
    <scope>NUCLEOTIDE SEQUENCE</scope>
    <source>
        <strain evidence="4">BeijingLab</strain>
        <tissue evidence="4">Pupa</tissue>
    </source>
</reference>
<name>A0AAD7YBB6_MYTSE</name>
<evidence type="ECO:0000256" key="2">
    <source>
        <dbReference type="ARBA" id="ARBA00022729"/>
    </source>
</evidence>
<comment type="caution">
    <text evidence="4">The sequence shown here is derived from an EMBL/GenBank/DDBJ whole genome shotgun (WGS) entry which is preliminary data.</text>
</comment>
<dbReference type="AlphaFoldDB" id="A0AAD7YBB6"/>
<keyword evidence="1 3" id="KW-0193">Cuticle</keyword>
<dbReference type="GO" id="GO:0005615">
    <property type="term" value="C:extracellular space"/>
    <property type="evidence" value="ECO:0007669"/>
    <property type="project" value="TreeGrafter"/>
</dbReference>
<keyword evidence="2" id="KW-0732">Signal</keyword>
<dbReference type="GO" id="GO:0031012">
    <property type="term" value="C:extracellular matrix"/>
    <property type="evidence" value="ECO:0007669"/>
    <property type="project" value="TreeGrafter"/>
</dbReference>
<gene>
    <name evidence="4" type="ORF">PYW07_009001</name>
</gene>
<dbReference type="InterPro" id="IPR031311">
    <property type="entry name" value="CHIT_BIND_RR_consensus"/>
</dbReference>
<dbReference type="PANTHER" id="PTHR12236">
    <property type="entry name" value="STRUCTURAL CONTITUENT OF CUTICLE"/>
    <property type="match status" value="1"/>
</dbReference>
<evidence type="ECO:0000256" key="3">
    <source>
        <dbReference type="PROSITE-ProRule" id="PRU00497"/>
    </source>
</evidence>
<dbReference type="Proteomes" id="UP001231518">
    <property type="component" value="Chromosome 22"/>
</dbReference>
<proteinExistence type="predicted"/>
<evidence type="ECO:0000313" key="5">
    <source>
        <dbReference type="Proteomes" id="UP001231518"/>
    </source>
</evidence>
<dbReference type="EMBL" id="JARGEI010000024">
    <property type="protein sequence ID" value="KAJ8709175.1"/>
    <property type="molecule type" value="Genomic_DNA"/>
</dbReference>
<organism evidence="4 5">
    <name type="scientific">Mythimna separata</name>
    <name type="common">Oriental armyworm</name>
    <name type="synonym">Pseudaletia separata</name>
    <dbReference type="NCBI Taxonomy" id="271217"/>
    <lineage>
        <taxon>Eukaryota</taxon>
        <taxon>Metazoa</taxon>
        <taxon>Ecdysozoa</taxon>
        <taxon>Arthropoda</taxon>
        <taxon>Hexapoda</taxon>
        <taxon>Insecta</taxon>
        <taxon>Pterygota</taxon>
        <taxon>Neoptera</taxon>
        <taxon>Endopterygota</taxon>
        <taxon>Lepidoptera</taxon>
        <taxon>Glossata</taxon>
        <taxon>Ditrysia</taxon>
        <taxon>Noctuoidea</taxon>
        <taxon>Noctuidae</taxon>
        <taxon>Noctuinae</taxon>
        <taxon>Hadenini</taxon>
        <taxon>Mythimna</taxon>
    </lineage>
</organism>
<sequence length="231" mass="25889">MHAASINTIAVAARALFTPNPIVEQVCIMLRVSLVLCVAPVVFGIIVRDPPPSPNDYKYSYNIEDPTTGDSKSQHEVRQGDVVTGAYTVQGSDGIKRTVEYTADAKHGFQAVLHEDPVSPPQTTQPPAPQYYNTINAIQYQPTPRPVFAQYQTPNPRPEYVQFQTSTPRPEYVQYQTPAPRPLYEPVQHSEPQGNYIEDHPAVYFTPQNEIEPRAPFNGQYFIPVSANNKY</sequence>